<evidence type="ECO:0000259" key="3">
    <source>
        <dbReference type="Pfam" id="PF13458"/>
    </source>
</evidence>
<dbReference type="PANTHER" id="PTHR30483">
    <property type="entry name" value="LEUCINE-SPECIFIC-BINDING PROTEIN"/>
    <property type="match status" value="1"/>
</dbReference>
<protein>
    <recommendedName>
        <fullName evidence="3">Leucine-binding protein domain-containing protein</fullName>
    </recommendedName>
</protein>
<dbReference type="AlphaFoldDB" id="A0A7I7YNT7"/>
<dbReference type="CDD" id="cd06268">
    <property type="entry name" value="PBP1_ABC_transporter_LIVBP-like"/>
    <property type="match status" value="1"/>
</dbReference>
<comment type="similarity">
    <text evidence="1">Belongs to the leucine-binding protein family.</text>
</comment>
<keyword evidence="2" id="KW-0732">Signal</keyword>
<accession>A0A7I7YNT7</accession>
<dbReference type="InterPro" id="IPR051010">
    <property type="entry name" value="BCAA_transport"/>
</dbReference>
<dbReference type="Proteomes" id="UP000467105">
    <property type="component" value="Chromosome"/>
</dbReference>
<organism evidence="4 5">
    <name type="scientific">Mycobacterium parmense</name>
    <dbReference type="NCBI Taxonomy" id="185642"/>
    <lineage>
        <taxon>Bacteria</taxon>
        <taxon>Bacillati</taxon>
        <taxon>Actinomycetota</taxon>
        <taxon>Actinomycetes</taxon>
        <taxon>Mycobacteriales</taxon>
        <taxon>Mycobacteriaceae</taxon>
        <taxon>Mycobacterium</taxon>
        <taxon>Mycobacterium simiae complex</taxon>
    </lineage>
</organism>
<dbReference type="EMBL" id="AP022614">
    <property type="protein sequence ID" value="BBZ42802.1"/>
    <property type="molecule type" value="Genomic_DNA"/>
</dbReference>
<dbReference type="Gene3D" id="3.40.50.2300">
    <property type="match status" value="2"/>
</dbReference>
<sequence>MCARVLARREVGGRVSYESSAEPIKIGYLMDFTLPPGFPDELQASFTRCFDLIFEEAVAQGVIDRPVQMIYREVEGLPKGSVKAVIDAFGELVDDGCLVVFGPHITDNCVPTREAIEERFKVPAISVTGTDDWLGEWTFAFPQGSMTDEPIFIADLVAKRGLWEIGVLVEQNLIGESYLKNLRGACRRNGIRIVAEAPIAQTAQDINEAVRTLHDAKAQAIVHLGFGFGIVFINPALQAVDWDPPRFTTTAFQNAWVNPIMWDAFMGWIGVDQYDEANKAGQDFLDRYAQKYDGSRPEYCVSVVNRDVAATLVRAFADAHPLSPRGVKEALERVKMMPAASGSPGTRVSFGKWTRRAWMGAGYLVARNLDADGTNSHLVDRFGE</sequence>
<proteinExistence type="inferred from homology"/>
<gene>
    <name evidence="4" type="ORF">MPRM_00830</name>
</gene>
<evidence type="ECO:0000256" key="1">
    <source>
        <dbReference type="ARBA" id="ARBA00010062"/>
    </source>
</evidence>
<reference evidence="4 5" key="1">
    <citation type="journal article" date="2019" name="Emerg. Microbes Infect.">
        <title>Comprehensive subspecies identification of 175 nontuberculous mycobacteria species based on 7547 genomic profiles.</title>
        <authorList>
            <person name="Matsumoto Y."/>
            <person name="Kinjo T."/>
            <person name="Motooka D."/>
            <person name="Nabeya D."/>
            <person name="Jung N."/>
            <person name="Uechi K."/>
            <person name="Horii T."/>
            <person name="Iida T."/>
            <person name="Fujita J."/>
            <person name="Nakamura S."/>
        </authorList>
    </citation>
    <scope>NUCLEOTIDE SEQUENCE [LARGE SCALE GENOMIC DNA]</scope>
    <source>
        <strain evidence="4 5">JCM 14742</strain>
    </source>
</reference>
<dbReference type="SUPFAM" id="SSF53822">
    <property type="entry name" value="Periplasmic binding protein-like I"/>
    <property type="match status" value="1"/>
</dbReference>
<evidence type="ECO:0000313" key="5">
    <source>
        <dbReference type="Proteomes" id="UP000467105"/>
    </source>
</evidence>
<evidence type="ECO:0000256" key="2">
    <source>
        <dbReference type="ARBA" id="ARBA00022729"/>
    </source>
</evidence>
<dbReference type="Pfam" id="PF13458">
    <property type="entry name" value="Peripla_BP_6"/>
    <property type="match status" value="1"/>
</dbReference>
<evidence type="ECO:0000313" key="4">
    <source>
        <dbReference type="EMBL" id="BBZ42802.1"/>
    </source>
</evidence>
<name>A0A7I7YNT7_9MYCO</name>
<dbReference type="InterPro" id="IPR028082">
    <property type="entry name" value="Peripla_BP_I"/>
</dbReference>
<dbReference type="InterPro" id="IPR028081">
    <property type="entry name" value="Leu-bd"/>
</dbReference>
<keyword evidence="5" id="KW-1185">Reference proteome</keyword>
<feature type="domain" description="Leucine-binding protein" evidence="3">
    <location>
        <begin position="23"/>
        <end position="355"/>
    </location>
</feature>